<evidence type="ECO:0000313" key="2">
    <source>
        <dbReference type="EMBL" id="CAH3139301.1"/>
    </source>
</evidence>
<feature type="region of interest" description="Disordered" evidence="1">
    <location>
        <begin position="95"/>
        <end position="122"/>
    </location>
</feature>
<organism evidence="2 3">
    <name type="scientific">Porites lobata</name>
    <dbReference type="NCBI Taxonomy" id="104759"/>
    <lineage>
        <taxon>Eukaryota</taxon>
        <taxon>Metazoa</taxon>
        <taxon>Cnidaria</taxon>
        <taxon>Anthozoa</taxon>
        <taxon>Hexacorallia</taxon>
        <taxon>Scleractinia</taxon>
        <taxon>Fungiina</taxon>
        <taxon>Poritidae</taxon>
        <taxon>Porites</taxon>
    </lineage>
</organism>
<reference evidence="2 3" key="1">
    <citation type="submission" date="2022-05" db="EMBL/GenBank/DDBJ databases">
        <authorList>
            <consortium name="Genoscope - CEA"/>
            <person name="William W."/>
        </authorList>
    </citation>
    <scope>NUCLEOTIDE SEQUENCE [LARGE SCALE GENOMIC DNA]</scope>
</reference>
<proteinExistence type="predicted"/>
<accession>A0ABN8P9Z6</accession>
<keyword evidence="3" id="KW-1185">Reference proteome</keyword>
<gene>
    <name evidence="2" type="ORF">PLOB_00040606</name>
</gene>
<dbReference type="Proteomes" id="UP001159405">
    <property type="component" value="Unassembled WGS sequence"/>
</dbReference>
<comment type="caution">
    <text evidence="2">The sequence shown here is derived from an EMBL/GenBank/DDBJ whole genome shotgun (WGS) entry which is preliminary data.</text>
</comment>
<sequence>MEMIFSQLAKQSSRVLPAVLCTDVAHCIINQRICDCLITKTVAIKNSPKTVKLFQKYLTFHWVIKAAVTVKSKHLRSTMQYCAVKPPGLQNSTQCSKTKGATFTPSSSTSSIFMPDEDTNSC</sequence>
<feature type="compositionally biased region" description="Low complexity" evidence="1">
    <location>
        <begin position="102"/>
        <end position="111"/>
    </location>
</feature>
<name>A0ABN8P9Z6_9CNID</name>
<protein>
    <submittedName>
        <fullName evidence="2">Uncharacterized protein</fullName>
    </submittedName>
</protein>
<evidence type="ECO:0000313" key="3">
    <source>
        <dbReference type="Proteomes" id="UP001159405"/>
    </source>
</evidence>
<evidence type="ECO:0000256" key="1">
    <source>
        <dbReference type="SAM" id="MobiDB-lite"/>
    </source>
</evidence>
<dbReference type="EMBL" id="CALNXK010000062">
    <property type="protein sequence ID" value="CAH3139301.1"/>
    <property type="molecule type" value="Genomic_DNA"/>
</dbReference>